<evidence type="ECO:0000259" key="4">
    <source>
        <dbReference type="PROSITE" id="PS50949"/>
    </source>
</evidence>
<comment type="caution">
    <text evidence="5">The sequence shown here is derived from an EMBL/GenBank/DDBJ whole genome shotgun (WGS) entry which is preliminary data.</text>
</comment>
<dbReference type="RefSeq" id="WP_051194348.1">
    <property type="nucleotide sequence ID" value="NZ_JBIAQY010000023.1"/>
</dbReference>
<dbReference type="InterPro" id="IPR036388">
    <property type="entry name" value="WH-like_DNA-bd_sf"/>
</dbReference>
<dbReference type="InterPro" id="IPR036390">
    <property type="entry name" value="WH_DNA-bd_sf"/>
</dbReference>
<evidence type="ECO:0000256" key="1">
    <source>
        <dbReference type="ARBA" id="ARBA00023015"/>
    </source>
</evidence>
<accession>A0ABW6SCF7</accession>
<organism evidence="5 6">
    <name type="scientific">Nocardia jiangxiensis</name>
    <dbReference type="NCBI Taxonomy" id="282685"/>
    <lineage>
        <taxon>Bacteria</taxon>
        <taxon>Bacillati</taxon>
        <taxon>Actinomycetota</taxon>
        <taxon>Actinomycetes</taxon>
        <taxon>Mycobacteriales</taxon>
        <taxon>Nocardiaceae</taxon>
        <taxon>Nocardia</taxon>
    </lineage>
</organism>
<proteinExistence type="predicted"/>
<protein>
    <submittedName>
        <fullName evidence="5">FadR/GntR family transcriptional regulator</fullName>
    </submittedName>
</protein>
<evidence type="ECO:0000256" key="2">
    <source>
        <dbReference type="ARBA" id="ARBA00023125"/>
    </source>
</evidence>
<evidence type="ECO:0000313" key="5">
    <source>
        <dbReference type="EMBL" id="MFF3573990.1"/>
    </source>
</evidence>
<dbReference type="InterPro" id="IPR011711">
    <property type="entry name" value="GntR_C"/>
</dbReference>
<dbReference type="PANTHER" id="PTHR43537">
    <property type="entry name" value="TRANSCRIPTIONAL REGULATOR, GNTR FAMILY"/>
    <property type="match status" value="1"/>
</dbReference>
<dbReference type="Pfam" id="PF00392">
    <property type="entry name" value="GntR"/>
    <property type="match status" value="1"/>
</dbReference>
<dbReference type="SUPFAM" id="SSF48008">
    <property type="entry name" value="GntR ligand-binding domain-like"/>
    <property type="match status" value="1"/>
</dbReference>
<keyword evidence="1" id="KW-0805">Transcription regulation</keyword>
<dbReference type="Gene3D" id="1.20.120.530">
    <property type="entry name" value="GntR ligand-binding domain-like"/>
    <property type="match status" value="1"/>
</dbReference>
<dbReference type="PROSITE" id="PS50949">
    <property type="entry name" value="HTH_GNTR"/>
    <property type="match status" value="1"/>
</dbReference>
<dbReference type="InterPro" id="IPR008920">
    <property type="entry name" value="TF_FadR/GntR_C"/>
</dbReference>
<dbReference type="Proteomes" id="UP001601992">
    <property type="component" value="Unassembled WGS sequence"/>
</dbReference>
<evidence type="ECO:0000256" key="3">
    <source>
        <dbReference type="ARBA" id="ARBA00023163"/>
    </source>
</evidence>
<dbReference type="SMART" id="SM00345">
    <property type="entry name" value="HTH_GNTR"/>
    <property type="match status" value="1"/>
</dbReference>
<keyword evidence="6" id="KW-1185">Reference proteome</keyword>
<feature type="domain" description="HTH gntR-type" evidence="4">
    <location>
        <begin position="6"/>
        <end position="74"/>
    </location>
</feature>
<dbReference type="PRINTS" id="PR00035">
    <property type="entry name" value="HTHGNTR"/>
</dbReference>
<dbReference type="Pfam" id="PF07729">
    <property type="entry name" value="FCD"/>
    <property type="match status" value="1"/>
</dbReference>
<dbReference type="EMBL" id="JBIAQY010000023">
    <property type="protein sequence ID" value="MFF3573990.1"/>
    <property type="molecule type" value="Genomic_DNA"/>
</dbReference>
<sequence length="233" mass="24405">MRSRDNPTTAAVITRVLRAEIIDLVDGTHIGSEENLSRRFDVSSPTIRQAMRILEAEGLVTVRRGNRGGFFASTPSVRVVSSSASALLRRQGAHLGHLIAAAELLGPALAALAAQNPSADDRAGIAQFIDDAWTPGVPVTIDHAAETAIAVANLMGRICGNPALALFADVLADLVADLQPAVTAQIAQPALDHYAQLIRRGHRELAAAIARGDADAARRAQSALNSTVPAPQP</sequence>
<dbReference type="InterPro" id="IPR000524">
    <property type="entry name" value="Tscrpt_reg_HTH_GntR"/>
</dbReference>
<dbReference type="SUPFAM" id="SSF46785">
    <property type="entry name" value="Winged helix' DNA-binding domain"/>
    <property type="match status" value="1"/>
</dbReference>
<gene>
    <name evidence="5" type="ORF">ACFYXQ_40205</name>
</gene>
<keyword evidence="3" id="KW-0804">Transcription</keyword>
<evidence type="ECO:0000313" key="6">
    <source>
        <dbReference type="Proteomes" id="UP001601992"/>
    </source>
</evidence>
<dbReference type="PANTHER" id="PTHR43537:SF5">
    <property type="entry name" value="UXU OPERON TRANSCRIPTIONAL REGULATOR"/>
    <property type="match status" value="1"/>
</dbReference>
<dbReference type="Gene3D" id="1.10.10.10">
    <property type="entry name" value="Winged helix-like DNA-binding domain superfamily/Winged helix DNA-binding domain"/>
    <property type="match status" value="1"/>
</dbReference>
<name>A0ABW6SCF7_9NOCA</name>
<keyword evidence="2" id="KW-0238">DNA-binding</keyword>
<reference evidence="5 6" key="1">
    <citation type="submission" date="2024-10" db="EMBL/GenBank/DDBJ databases">
        <title>The Natural Products Discovery Center: Release of the First 8490 Sequenced Strains for Exploring Actinobacteria Biosynthetic Diversity.</title>
        <authorList>
            <person name="Kalkreuter E."/>
            <person name="Kautsar S.A."/>
            <person name="Yang D."/>
            <person name="Bader C.D."/>
            <person name="Teijaro C.N."/>
            <person name="Fluegel L."/>
            <person name="Davis C.M."/>
            <person name="Simpson J.R."/>
            <person name="Lauterbach L."/>
            <person name="Steele A.D."/>
            <person name="Gui C."/>
            <person name="Meng S."/>
            <person name="Li G."/>
            <person name="Viehrig K."/>
            <person name="Ye F."/>
            <person name="Su P."/>
            <person name="Kiefer A.F."/>
            <person name="Nichols A."/>
            <person name="Cepeda A.J."/>
            <person name="Yan W."/>
            <person name="Fan B."/>
            <person name="Jiang Y."/>
            <person name="Adhikari A."/>
            <person name="Zheng C.-J."/>
            <person name="Schuster L."/>
            <person name="Cowan T.M."/>
            <person name="Smanski M.J."/>
            <person name="Chevrette M.G."/>
            <person name="De Carvalho L.P.S."/>
            <person name="Shen B."/>
        </authorList>
    </citation>
    <scope>NUCLEOTIDE SEQUENCE [LARGE SCALE GENOMIC DNA]</scope>
    <source>
        <strain evidence="5 6">NPDC002593</strain>
    </source>
</reference>